<comment type="caution">
    <text evidence="2">The sequence shown here is derived from an EMBL/GenBank/DDBJ whole genome shotgun (WGS) entry which is preliminary data.</text>
</comment>
<evidence type="ECO:0000313" key="3">
    <source>
        <dbReference type="Proteomes" id="UP001157114"/>
    </source>
</evidence>
<evidence type="ECO:0000256" key="1">
    <source>
        <dbReference type="SAM" id="Phobius"/>
    </source>
</evidence>
<feature type="transmembrane region" description="Helical" evidence="1">
    <location>
        <begin position="46"/>
        <end position="68"/>
    </location>
</feature>
<gene>
    <name evidence="2" type="ORF">MU1_36850</name>
</gene>
<feature type="transmembrane region" description="Helical" evidence="1">
    <location>
        <begin position="7"/>
        <end position="26"/>
    </location>
</feature>
<keyword evidence="1" id="KW-1133">Transmembrane helix</keyword>
<name>A0ABQ6GGX5_9BACL</name>
<organism evidence="2 3">
    <name type="scientific">Paenibacillus glycanilyticus</name>
    <dbReference type="NCBI Taxonomy" id="126569"/>
    <lineage>
        <taxon>Bacteria</taxon>
        <taxon>Bacillati</taxon>
        <taxon>Bacillota</taxon>
        <taxon>Bacilli</taxon>
        <taxon>Bacillales</taxon>
        <taxon>Paenibacillaceae</taxon>
        <taxon>Paenibacillus</taxon>
    </lineage>
</organism>
<dbReference type="Proteomes" id="UP001157114">
    <property type="component" value="Unassembled WGS sequence"/>
</dbReference>
<accession>A0ABQ6GGX5</accession>
<dbReference type="EMBL" id="BSSQ01000014">
    <property type="protein sequence ID" value="GLX69340.1"/>
    <property type="molecule type" value="Genomic_DNA"/>
</dbReference>
<sequence>MFKWFELILAFIISAIAPLVLLVIINKSESSTVIESDGSVSMTAQWVSFTFTSYLFTVLYIFVLYLLLSATIKWLRRKIFK</sequence>
<reference evidence="2 3" key="1">
    <citation type="submission" date="2023-03" db="EMBL/GenBank/DDBJ databases">
        <title>Draft genome sequence of the bacteria which degrade cell wall of Tricholomamatutake.</title>
        <authorList>
            <person name="Konishi Y."/>
            <person name="Fukuta Y."/>
            <person name="Shirasaka N."/>
        </authorList>
    </citation>
    <scope>NUCLEOTIDE SEQUENCE [LARGE SCALE GENOMIC DNA]</scope>
    <source>
        <strain evidence="3">mu1</strain>
    </source>
</reference>
<protein>
    <submittedName>
        <fullName evidence="2">Uncharacterized protein</fullName>
    </submittedName>
</protein>
<keyword evidence="3" id="KW-1185">Reference proteome</keyword>
<proteinExistence type="predicted"/>
<keyword evidence="1" id="KW-0472">Membrane</keyword>
<evidence type="ECO:0000313" key="2">
    <source>
        <dbReference type="EMBL" id="GLX69340.1"/>
    </source>
</evidence>
<keyword evidence="1" id="KW-0812">Transmembrane</keyword>